<feature type="domain" description="FAD/NAD(P)-binding" evidence="2">
    <location>
        <begin position="4"/>
        <end position="345"/>
    </location>
</feature>
<evidence type="ECO:0000256" key="1">
    <source>
        <dbReference type="ARBA" id="ARBA00023002"/>
    </source>
</evidence>
<name>A0A429XVB2_9BACI</name>
<keyword evidence="4" id="KW-1185">Reference proteome</keyword>
<dbReference type="EMBL" id="QYTV02000010">
    <property type="protein sequence ID" value="RST72045.1"/>
    <property type="molecule type" value="Genomic_DNA"/>
</dbReference>
<dbReference type="RefSeq" id="WP_126052052.1">
    <property type="nucleotide sequence ID" value="NZ_QYTV02000010.1"/>
</dbReference>
<dbReference type="PANTHER" id="PTHR42949:SF3">
    <property type="entry name" value="ANAEROBIC GLYCEROL-3-PHOSPHATE DEHYDROGENASE SUBUNIT B"/>
    <property type="match status" value="1"/>
</dbReference>
<sequence length="403" mass="43243">MKVDVVIIGAGPSGLTAAIELIHHGLSVAVIDEYYRPGGRLLGQHYEDPKAPPDERIWNGKEIAEQLAEKARNLGVHIFTEVTAWSVSREWKIDLTGANVKAVFSKVLLLATGSIEKALPIPGWTLPGAVSIGAAQTFTNLHHVAVGKKVMIVGVDPLSLSVMMEMKNAGIDVAGMVLPPLSPALGQNDSPKRALKRLKDVVDLAPNLFMRAAGKIALSKFPNLTAQALRFNFLKVNGVPIHFRKSIVRIEGDKQVEAVMLQSISVDGHPTGKVERVEMDAVCLSAGLYPMVDLAQTAGCPLVEIPELGGAVPLHGSDMSTPVRGLYVAGNITGIEGAKVAMAQGKLAAVTILKSMGRQSSLTVNEAMVEVKKAREMSPLRFLPKIEEGRSKMEEVWKKEGII</sequence>
<evidence type="ECO:0000313" key="3">
    <source>
        <dbReference type="EMBL" id="RST72045.1"/>
    </source>
</evidence>
<gene>
    <name evidence="3" type="ORF">D4T97_017440</name>
</gene>
<dbReference type="PRINTS" id="PR00368">
    <property type="entry name" value="FADPNR"/>
</dbReference>
<evidence type="ECO:0000259" key="2">
    <source>
        <dbReference type="Pfam" id="PF07992"/>
    </source>
</evidence>
<evidence type="ECO:0000313" key="4">
    <source>
        <dbReference type="Proteomes" id="UP000287156"/>
    </source>
</evidence>
<dbReference type="InterPro" id="IPR023753">
    <property type="entry name" value="FAD/NAD-binding_dom"/>
</dbReference>
<comment type="caution">
    <text evidence="3">The sequence shown here is derived from an EMBL/GenBank/DDBJ whole genome shotgun (WGS) entry which is preliminary data.</text>
</comment>
<dbReference type="PRINTS" id="PR00469">
    <property type="entry name" value="PNDRDTASEII"/>
</dbReference>
<dbReference type="GO" id="GO:0016491">
    <property type="term" value="F:oxidoreductase activity"/>
    <property type="evidence" value="ECO:0007669"/>
    <property type="project" value="UniProtKB-KW"/>
</dbReference>
<dbReference type="AlphaFoldDB" id="A0A429XVB2"/>
<proteinExistence type="predicted"/>
<dbReference type="OrthoDB" id="9776839at2"/>
<dbReference type="Pfam" id="PF07992">
    <property type="entry name" value="Pyr_redox_2"/>
    <property type="match status" value="1"/>
</dbReference>
<dbReference type="InterPro" id="IPR036188">
    <property type="entry name" value="FAD/NAD-bd_sf"/>
</dbReference>
<accession>A0A429XVB2</accession>
<dbReference type="SUPFAM" id="SSF51905">
    <property type="entry name" value="FAD/NAD(P)-binding domain"/>
    <property type="match status" value="1"/>
</dbReference>
<dbReference type="Proteomes" id="UP000287156">
    <property type="component" value="Unassembled WGS sequence"/>
</dbReference>
<keyword evidence="1" id="KW-0560">Oxidoreductase</keyword>
<protein>
    <submittedName>
        <fullName evidence="3">FAD-binding protein</fullName>
    </submittedName>
</protein>
<reference evidence="3" key="1">
    <citation type="submission" date="2018-12" db="EMBL/GenBank/DDBJ databases">
        <authorList>
            <person name="Sun L."/>
            <person name="Chen Z."/>
        </authorList>
    </citation>
    <scope>NUCLEOTIDE SEQUENCE [LARGE SCALE GENOMIC DNA]</scope>
    <source>
        <strain evidence="3">3-2-2</strain>
    </source>
</reference>
<dbReference type="InterPro" id="IPR051691">
    <property type="entry name" value="Metab_Enz_Cyan_OpOx_G3PDH"/>
</dbReference>
<dbReference type="Gene3D" id="3.50.50.60">
    <property type="entry name" value="FAD/NAD(P)-binding domain"/>
    <property type="match status" value="2"/>
</dbReference>
<dbReference type="PANTHER" id="PTHR42949">
    <property type="entry name" value="ANAEROBIC GLYCEROL-3-PHOSPHATE DEHYDROGENASE SUBUNIT B"/>
    <property type="match status" value="1"/>
</dbReference>
<organism evidence="3 4">
    <name type="scientific">Siminovitchia acidinfaciens</name>
    <dbReference type="NCBI Taxonomy" id="2321395"/>
    <lineage>
        <taxon>Bacteria</taxon>
        <taxon>Bacillati</taxon>
        <taxon>Bacillota</taxon>
        <taxon>Bacilli</taxon>
        <taxon>Bacillales</taxon>
        <taxon>Bacillaceae</taxon>
        <taxon>Siminovitchia</taxon>
    </lineage>
</organism>